<keyword evidence="1" id="KW-0694">RNA-binding</keyword>
<dbReference type="GO" id="GO:0005634">
    <property type="term" value="C:nucleus"/>
    <property type="evidence" value="ECO:0007669"/>
    <property type="project" value="InterPro"/>
</dbReference>
<evidence type="ECO:0000313" key="5">
    <source>
        <dbReference type="EMBL" id="KZV92946.1"/>
    </source>
</evidence>
<dbReference type="InterPro" id="IPR004087">
    <property type="entry name" value="KH_dom"/>
</dbReference>
<feature type="region of interest" description="Disordered" evidence="2">
    <location>
        <begin position="341"/>
        <end position="378"/>
    </location>
</feature>
<dbReference type="InterPro" id="IPR055256">
    <property type="entry name" value="KH_1_KHDC4/BBP-like"/>
</dbReference>
<dbReference type="PROSITE" id="PS50084">
    <property type="entry name" value="KH_TYPE_1"/>
    <property type="match status" value="1"/>
</dbReference>
<dbReference type="FunFam" id="3.30.1370.10:FF:000037">
    <property type="entry name" value="KH domain protein"/>
    <property type="match status" value="1"/>
</dbReference>
<gene>
    <name evidence="5" type="ORF">EXIGLDRAFT_613740</name>
    <name evidence="4" type="ORF">EXIGLDRAFT_782477</name>
</gene>
<dbReference type="InterPro" id="IPR047890">
    <property type="entry name" value="KHDC4_KH-I_first"/>
</dbReference>
<feature type="compositionally biased region" description="Pro residues" evidence="2">
    <location>
        <begin position="353"/>
        <end position="378"/>
    </location>
</feature>
<dbReference type="CDD" id="cd22386">
    <property type="entry name" value="KH-I_KHDC4_rpt2"/>
    <property type="match status" value="1"/>
</dbReference>
<dbReference type="PANTHER" id="PTHR15744">
    <property type="entry name" value="BLOM7"/>
    <property type="match status" value="1"/>
</dbReference>
<feature type="compositionally biased region" description="Pro residues" evidence="2">
    <location>
        <begin position="288"/>
        <end position="303"/>
    </location>
</feature>
<dbReference type="GO" id="GO:0003723">
    <property type="term" value="F:RNA binding"/>
    <property type="evidence" value="ECO:0007669"/>
    <property type="project" value="UniProtKB-UniRule"/>
</dbReference>
<feature type="region of interest" description="Disordered" evidence="2">
    <location>
        <begin position="1"/>
        <end position="39"/>
    </location>
</feature>
<dbReference type="PANTHER" id="PTHR15744:SF0">
    <property type="entry name" value="KH HOMOLOGY DOMAIN-CONTAINING PROTEIN 4"/>
    <property type="match status" value="1"/>
</dbReference>
<accession>A0A165ARS6</accession>
<reference evidence="4 6" key="1">
    <citation type="journal article" date="2016" name="Mol. Biol. Evol.">
        <title>Comparative Genomics of Early-Diverging Mushroom-Forming Fungi Provides Insights into the Origins of Lignocellulose Decay Capabilities.</title>
        <authorList>
            <person name="Nagy L.G."/>
            <person name="Riley R."/>
            <person name="Tritt A."/>
            <person name="Adam C."/>
            <person name="Daum C."/>
            <person name="Floudas D."/>
            <person name="Sun H."/>
            <person name="Yadav J.S."/>
            <person name="Pangilinan J."/>
            <person name="Larsson K.H."/>
            <person name="Matsuura K."/>
            <person name="Barry K."/>
            <person name="Labutti K."/>
            <person name="Kuo R."/>
            <person name="Ohm R.A."/>
            <person name="Bhattacharya S.S."/>
            <person name="Shirouzu T."/>
            <person name="Yoshinaga Y."/>
            <person name="Martin F.M."/>
            <person name="Grigoriev I.V."/>
            <person name="Hibbett D.S."/>
        </authorList>
    </citation>
    <scope>NUCLEOTIDE SEQUENCE [LARGE SCALE GENOMIC DNA]</scope>
    <source>
        <strain evidence="4 6">HHB12029</strain>
    </source>
</reference>
<evidence type="ECO:0000259" key="3">
    <source>
        <dbReference type="SMART" id="SM00322"/>
    </source>
</evidence>
<feature type="region of interest" description="Disordered" evidence="2">
    <location>
        <begin position="284"/>
        <end position="307"/>
    </location>
</feature>
<dbReference type="SUPFAM" id="SSF54791">
    <property type="entry name" value="Eukaryotic type KH-domain (KH-domain type I)"/>
    <property type="match status" value="2"/>
</dbReference>
<organism evidence="4 6">
    <name type="scientific">Exidia glandulosa HHB12029</name>
    <dbReference type="NCBI Taxonomy" id="1314781"/>
    <lineage>
        <taxon>Eukaryota</taxon>
        <taxon>Fungi</taxon>
        <taxon>Dikarya</taxon>
        <taxon>Basidiomycota</taxon>
        <taxon>Agaricomycotina</taxon>
        <taxon>Agaricomycetes</taxon>
        <taxon>Auriculariales</taxon>
        <taxon>Exidiaceae</taxon>
        <taxon>Exidia</taxon>
    </lineage>
</organism>
<evidence type="ECO:0000313" key="6">
    <source>
        <dbReference type="Proteomes" id="UP000077266"/>
    </source>
</evidence>
<dbReference type="InterPro" id="IPR056149">
    <property type="entry name" value="PRP5/DDX46/KHDC4_KH"/>
</dbReference>
<dbReference type="AlphaFoldDB" id="A0A165ARS6"/>
<dbReference type="Proteomes" id="UP000077266">
    <property type="component" value="Unassembled WGS sequence"/>
</dbReference>
<dbReference type="STRING" id="1314781.A0A165ARS6"/>
<dbReference type="Pfam" id="PF23469">
    <property type="entry name" value="KH_12"/>
    <property type="match status" value="1"/>
</dbReference>
<dbReference type="InterPro" id="IPR031121">
    <property type="entry name" value="RIK/BLOM7"/>
</dbReference>
<protein>
    <recommendedName>
        <fullName evidence="3">K Homology domain-containing protein</fullName>
    </recommendedName>
</protein>
<keyword evidence="6" id="KW-1185">Reference proteome</keyword>
<evidence type="ECO:0000256" key="2">
    <source>
        <dbReference type="SAM" id="MobiDB-lite"/>
    </source>
</evidence>
<dbReference type="InterPro" id="IPR036612">
    <property type="entry name" value="KH_dom_type_1_sf"/>
</dbReference>
<proteinExistence type="predicted"/>
<dbReference type="SMART" id="SM00322">
    <property type="entry name" value="KH"/>
    <property type="match status" value="1"/>
</dbReference>
<dbReference type="Gene3D" id="3.30.1370.10">
    <property type="entry name" value="K Homology domain, type 1"/>
    <property type="match status" value="2"/>
</dbReference>
<dbReference type="OrthoDB" id="397265at2759"/>
<sequence length="378" mass="40669">MASSSKRKWDQQGPDDSLSPPPPSKATKTEDAQSASKSAADAAAAAAAIAAKIAAQFSATGALPPKEIHDAEFTHDIDINDVRNRYLLTKGQTQSDIQAETGASVTTKGVWYPDRSKATERDPPLYLHISANSQDSLQKAIDKVNDLLNTELGSLVEDKRRDTRRKWPEEKLIIGLDMLRNFNVRAKVVGPGGMFVKYIQQETGTRVQIKGLGSGFYDSETGKESDEPMHIHITGPDDGQVARAKVLTEDLLEVVRGEHAKARAVNAQAQMELQQQQMYAAYGAYGYQPPPPSGDAPPAPPGAPASQPVDLEAFIQYYAAYGYDTSQEQFREWAKQQYAQYYGPGGTGAPGAAPAPPSDQPPPPPPPVDGAPPPPPPS</sequence>
<evidence type="ECO:0000313" key="4">
    <source>
        <dbReference type="EMBL" id="KZV79343.1"/>
    </source>
</evidence>
<dbReference type="EMBL" id="KV425999">
    <property type="protein sequence ID" value="KZV92946.1"/>
    <property type="molecule type" value="Genomic_DNA"/>
</dbReference>
<feature type="domain" description="K Homology" evidence="3">
    <location>
        <begin position="170"/>
        <end position="253"/>
    </location>
</feature>
<dbReference type="EMBL" id="KV426634">
    <property type="protein sequence ID" value="KZV79343.1"/>
    <property type="molecule type" value="Genomic_DNA"/>
</dbReference>
<evidence type="ECO:0000256" key="1">
    <source>
        <dbReference type="PROSITE-ProRule" id="PRU00117"/>
    </source>
</evidence>
<dbReference type="Pfam" id="PF22675">
    <property type="entry name" value="KH-I_KHDC4-BBP"/>
    <property type="match status" value="1"/>
</dbReference>
<name>A0A165ARS6_EXIGL</name>
<dbReference type="CDD" id="cd22385">
    <property type="entry name" value="KH-I_KHDC4_rpt1"/>
    <property type="match status" value="1"/>
</dbReference>
<dbReference type="InterPro" id="IPR047889">
    <property type="entry name" value="KHDC4_KH-I_second"/>
</dbReference>